<dbReference type="EC" id="2.7.8.-" evidence="9"/>
<dbReference type="RefSeq" id="WP_317835192.1">
    <property type="nucleotide sequence ID" value="NZ_CP136920.1"/>
</dbReference>
<evidence type="ECO:0000256" key="5">
    <source>
        <dbReference type="ARBA" id="ARBA00022989"/>
    </source>
</evidence>
<dbReference type="KEGG" id="puo:RZN69_06150"/>
<gene>
    <name evidence="9" type="ORF">RZN69_06150</name>
</gene>
<evidence type="ECO:0000256" key="1">
    <source>
        <dbReference type="ARBA" id="ARBA00004141"/>
    </source>
</evidence>
<dbReference type="PANTHER" id="PTHR30576:SF10">
    <property type="entry name" value="SLL5057 PROTEIN"/>
    <property type="match status" value="1"/>
</dbReference>
<sequence length="465" mass="53362">MLGRQKRRYKNISFAADVLAALLILEAIYLLLFYASPQVEPVLRHLTGYPFNLQGVEHLTDAGWLFAVILLCLFLGLHTTRFYSIDLFAGMRRVFLGAFKGVLLGLGLVTLFFYVFSIINVNRSLLFGFFISFFAYQVTKEFIYRKFLLQRRLKRRPLTALVVAPVQEKEAIEQQFAADECSTVSLGGFLEKTEDLARELSRQSFDLVILGDHEHPQQVIELAEEQGVEVWYFADFISPLLSRPQFDEFGGRPVVVFSTIPHYEGKFLLKRLVDVFGSMALLVLFSPLLILCAIAIRLESKGTVLFRQSRTGWRGRAFPMVKFRTMANGAENQRAVLSESNEHEGPVFKARNDPRVTRVGAFLRRYSLDELPQLWNVLKGDMSLVGPRPLPVDETLRFERFRDRRRLSVLPGLTGLWQVSGRSDIRDFAEWVRLDLEYIDQWSLWLDLRILLKTIPVVLSGQGAR</sequence>
<dbReference type="EMBL" id="CP136920">
    <property type="protein sequence ID" value="WOO42667.1"/>
    <property type="molecule type" value="Genomic_DNA"/>
</dbReference>
<dbReference type="PANTHER" id="PTHR30576">
    <property type="entry name" value="COLANIC BIOSYNTHESIS UDP-GLUCOSE LIPID CARRIER TRANSFERASE"/>
    <property type="match status" value="1"/>
</dbReference>
<name>A0AAQ3LDP9_9BACT</name>
<evidence type="ECO:0000259" key="8">
    <source>
        <dbReference type="Pfam" id="PF02397"/>
    </source>
</evidence>
<dbReference type="AlphaFoldDB" id="A0AAQ3LDP9"/>
<feature type="transmembrane region" description="Helical" evidence="7">
    <location>
        <begin position="62"/>
        <end position="83"/>
    </location>
</feature>
<evidence type="ECO:0000256" key="7">
    <source>
        <dbReference type="SAM" id="Phobius"/>
    </source>
</evidence>
<feature type="domain" description="Bacterial sugar transferase" evidence="8">
    <location>
        <begin position="270"/>
        <end position="459"/>
    </location>
</feature>
<comment type="similarity">
    <text evidence="2">Belongs to the bacterial sugar transferase family.</text>
</comment>
<dbReference type="NCBIfam" id="TIGR03025">
    <property type="entry name" value="EPS_sugtrans"/>
    <property type="match status" value="1"/>
</dbReference>
<dbReference type="InterPro" id="IPR017475">
    <property type="entry name" value="EPS_sugar_tfrase"/>
</dbReference>
<feature type="transmembrane region" description="Helical" evidence="7">
    <location>
        <begin position="95"/>
        <end position="119"/>
    </location>
</feature>
<keyword evidence="6 7" id="KW-0472">Membrane</keyword>
<reference evidence="9 10" key="1">
    <citation type="submission" date="2023-10" db="EMBL/GenBank/DDBJ databases">
        <title>Rubellicoccus peritrichatus gen. nov., sp. nov., isolated from an algae of coral reef tank.</title>
        <authorList>
            <person name="Luo J."/>
        </authorList>
    </citation>
    <scope>NUCLEOTIDE SEQUENCE [LARGE SCALE GENOMIC DNA]</scope>
    <source>
        <strain evidence="9 10">CR14</strain>
    </source>
</reference>
<keyword evidence="3 9" id="KW-0808">Transferase</keyword>
<comment type="subcellular location">
    <subcellularLocation>
        <location evidence="1">Membrane</location>
        <topology evidence="1">Multi-pass membrane protein</topology>
    </subcellularLocation>
</comment>
<evidence type="ECO:0000313" key="10">
    <source>
        <dbReference type="Proteomes" id="UP001304300"/>
    </source>
</evidence>
<evidence type="ECO:0000256" key="2">
    <source>
        <dbReference type="ARBA" id="ARBA00006464"/>
    </source>
</evidence>
<dbReference type="Proteomes" id="UP001304300">
    <property type="component" value="Chromosome"/>
</dbReference>
<accession>A0AAQ3LDP9</accession>
<proteinExistence type="inferred from homology"/>
<organism evidence="9 10">
    <name type="scientific">Rubellicoccus peritrichatus</name>
    <dbReference type="NCBI Taxonomy" id="3080537"/>
    <lineage>
        <taxon>Bacteria</taxon>
        <taxon>Pseudomonadati</taxon>
        <taxon>Verrucomicrobiota</taxon>
        <taxon>Opitutia</taxon>
        <taxon>Puniceicoccales</taxon>
        <taxon>Cerasicoccaceae</taxon>
        <taxon>Rubellicoccus</taxon>
    </lineage>
</organism>
<evidence type="ECO:0000313" key="9">
    <source>
        <dbReference type="EMBL" id="WOO42667.1"/>
    </source>
</evidence>
<evidence type="ECO:0000256" key="6">
    <source>
        <dbReference type="ARBA" id="ARBA00023136"/>
    </source>
</evidence>
<protein>
    <submittedName>
        <fullName evidence="9">Sugar transferase</fullName>
        <ecNumber evidence="9">2.7.8.-</ecNumber>
    </submittedName>
</protein>
<keyword evidence="10" id="KW-1185">Reference proteome</keyword>
<feature type="transmembrane region" description="Helical" evidence="7">
    <location>
        <begin position="12"/>
        <end position="35"/>
    </location>
</feature>
<dbReference type="InterPro" id="IPR003362">
    <property type="entry name" value="Bact_transf"/>
</dbReference>
<keyword evidence="4 7" id="KW-0812">Transmembrane</keyword>
<dbReference type="Pfam" id="PF02397">
    <property type="entry name" value="Bac_transf"/>
    <property type="match status" value="1"/>
</dbReference>
<dbReference type="GO" id="GO:0016020">
    <property type="term" value="C:membrane"/>
    <property type="evidence" value="ECO:0007669"/>
    <property type="project" value="UniProtKB-SubCell"/>
</dbReference>
<evidence type="ECO:0000256" key="4">
    <source>
        <dbReference type="ARBA" id="ARBA00022692"/>
    </source>
</evidence>
<evidence type="ECO:0000256" key="3">
    <source>
        <dbReference type="ARBA" id="ARBA00022679"/>
    </source>
</evidence>
<feature type="transmembrane region" description="Helical" evidence="7">
    <location>
        <begin position="125"/>
        <end position="144"/>
    </location>
</feature>
<dbReference type="GO" id="GO:0016780">
    <property type="term" value="F:phosphotransferase activity, for other substituted phosphate groups"/>
    <property type="evidence" value="ECO:0007669"/>
    <property type="project" value="TreeGrafter"/>
</dbReference>
<keyword evidence="5 7" id="KW-1133">Transmembrane helix</keyword>
<feature type="transmembrane region" description="Helical" evidence="7">
    <location>
        <begin position="275"/>
        <end position="296"/>
    </location>
</feature>